<proteinExistence type="predicted"/>
<dbReference type="EMBL" id="SVER01000015">
    <property type="protein sequence ID" value="MBE5919596.1"/>
    <property type="molecule type" value="Genomic_DNA"/>
</dbReference>
<dbReference type="AlphaFoldDB" id="A0A927U9I7"/>
<name>A0A927U9I7_9FIRM</name>
<dbReference type="SUPFAM" id="SSF50475">
    <property type="entry name" value="FMN-binding split barrel"/>
    <property type="match status" value="1"/>
</dbReference>
<evidence type="ECO:0000313" key="1">
    <source>
        <dbReference type="EMBL" id="MBE5919596.1"/>
    </source>
</evidence>
<dbReference type="PANTHER" id="PTHR34071">
    <property type="entry name" value="5-NITROIMIDAZOLE ANTIBIOTICS RESISTANCE PROTEIN, NIMA-FAMILY-RELATED PROTEIN-RELATED"/>
    <property type="match status" value="1"/>
</dbReference>
<dbReference type="Gene3D" id="2.30.110.10">
    <property type="entry name" value="Electron Transport, Fmn-binding Protein, Chain A"/>
    <property type="match status" value="1"/>
</dbReference>
<comment type="caution">
    <text evidence="1">The sequence shown here is derived from an EMBL/GenBank/DDBJ whole genome shotgun (WGS) entry which is preliminary data.</text>
</comment>
<dbReference type="InterPro" id="IPR024747">
    <property type="entry name" value="Pyridox_Oxase-rel"/>
</dbReference>
<protein>
    <submittedName>
        <fullName evidence="1">Pyridoxamine 5'-phosphate oxidase family protein</fullName>
    </submittedName>
</protein>
<gene>
    <name evidence="1" type="ORF">E7272_07095</name>
</gene>
<dbReference type="InterPro" id="IPR012349">
    <property type="entry name" value="Split_barrel_FMN-bd"/>
</dbReference>
<dbReference type="PANTHER" id="PTHR34071:SF2">
    <property type="entry name" value="FLAVIN-NUCLEOTIDE-BINDING PROTEIN"/>
    <property type="match status" value="1"/>
</dbReference>
<dbReference type="Pfam" id="PF12900">
    <property type="entry name" value="Pyridox_ox_2"/>
    <property type="match status" value="1"/>
</dbReference>
<accession>A0A927U9I7</accession>
<organism evidence="1 2">
    <name type="scientific">Pseudobutyrivibrio ruminis</name>
    <dbReference type="NCBI Taxonomy" id="46206"/>
    <lineage>
        <taxon>Bacteria</taxon>
        <taxon>Bacillati</taxon>
        <taxon>Bacillota</taxon>
        <taxon>Clostridia</taxon>
        <taxon>Lachnospirales</taxon>
        <taxon>Lachnospiraceae</taxon>
        <taxon>Pseudobutyrivibrio</taxon>
    </lineage>
</organism>
<evidence type="ECO:0000313" key="2">
    <source>
        <dbReference type="Proteomes" id="UP000766246"/>
    </source>
</evidence>
<reference evidence="1" key="1">
    <citation type="submission" date="2019-04" db="EMBL/GenBank/DDBJ databases">
        <title>Evolution of Biomass-Degrading Anaerobic Consortia Revealed by Metagenomics.</title>
        <authorList>
            <person name="Peng X."/>
        </authorList>
    </citation>
    <scope>NUCLEOTIDE SEQUENCE</scope>
    <source>
        <strain evidence="1">SIG311</strain>
    </source>
</reference>
<dbReference type="Proteomes" id="UP000766246">
    <property type="component" value="Unassembled WGS sequence"/>
</dbReference>
<sequence length="165" mass="18879">MRRREREITDISEIEDILNNSVYLHLGLVDDGMPYVVPMNYGITKDEADGHYIIYLHGANEGRKLDVIRKNPNCCVTMERNVAPFEGRMACQYGTVYECAMGFGTIGIIEDPAEKIHAMKVLMHTQTGRDDFEFDERMLSIVTVMRIDVKELTAKRRPLPGSEHK</sequence>